<evidence type="ECO:0008006" key="3">
    <source>
        <dbReference type="Google" id="ProtNLM"/>
    </source>
</evidence>
<protein>
    <recommendedName>
        <fullName evidence="3">Reverse transcriptase domain-containing protein</fullName>
    </recommendedName>
</protein>
<organism evidence="1 2">
    <name type="scientific">Acanthoscelides obtectus</name>
    <name type="common">Bean weevil</name>
    <name type="synonym">Bruchus obtectus</name>
    <dbReference type="NCBI Taxonomy" id="200917"/>
    <lineage>
        <taxon>Eukaryota</taxon>
        <taxon>Metazoa</taxon>
        <taxon>Ecdysozoa</taxon>
        <taxon>Arthropoda</taxon>
        <taxon>Hexapoda</taxon>
        <taxon>Insecta</taxon>
        <taxon>Pterygota</taxon>
        <taxon>Neoptera</taxon>
        <taxon>Endopterygota</taxon>
        <taxon>Coleoptera</taxon>
        <taxon>Polyphaga</taxon>
        <taxon>Cucujiformia</taxon>
        <taxon>Chrysomeloidea</taxon>
        <taxon>Chrysomelidae</taxon>
        <taxon>Bruchinae</taxon>
        <taxon>Bruchini</taxon>
        <taxon>Acanthoscelides</taxon>
    </lineage>
</organism>
<evidence type="ECO:0000313" key="1">
    <source>
        <dbReference type="EMBL" id="CAH1993928.1"/>
    </source>
</evidence>
<name>A0A9P0LCA5_ACAOB</name>
<dbReference type="OrthoDB" id="6783391at2759"/>
<comment type="caution">
    <text evidence="1">The sequence shown here is derived from an EMBL/GenBank/DDBJ whole genome shotgun (WGS) entry which is preliminary data.</text>
</comment>
<accession>A0A9P0LCA5</accession>
<proteinExistence type="predicted"/>
<dbReference type="EMBL" id="CAKOFQ010007187">
    <property type="protein sequence ID" value="CAH1993928.1"/>
    <property type="molecule type" value="Genomic_DNA"/>
</dbReference>
<keyword evidence="2" id="KW-1185">Reference proteome</keyword>
<gene>
    <name evidence="1" type="ORF">ACAOBT_LOCUS21817</name>
</gene>
<evidence type="ECO:0000313" key="2">
    <source>
        <dbReference type="Proteomes" id="UP001152888"/>
    </source>
</evidence>
<dbReference type="AlphaFoldDB" id="A0A9P0LCA5"/>
<sequence>MERSRRSTTYLDQREGKGITLGGCNVSVLAFADDLIISKSEEDIQLVAEYFSALGTYLTIAKCNAFTSNPLHKTWAILKIKDQEVKYVDPDEVIRYLGVSSITWK</sequence>
<dbReference type="Proteomes" id="UP001152888">
    <property type="component" value="Unassembled WGS sequence"/>
</dbReference>
<reference evidence="1" key="1">
    <citation type="submission" date="2022-03" db="EMBL/GenBank/DDBJ databases">
        <authorList>
            <person name="Sayadi A."/>
        </authorList>
    </citation>
    <scope>NUCLEOTIDE SEQUENCE</scope>
</reference>